<dbReference type="WBParaSite" id="JU765_v2.g19741.t1">
    <property type="protein sequence ID" value="JU765_v2.g19741.t1"/>
    <property type="gene ID" value="JU765_v2.g19741"/>
</dbReference>
<reference evidence="2" key="1">
    <citation type="submission" date="2022-11" db="UniProtKB">
        <authorList>
            <consortium name="WormBaseParasite"/>
        </authorList>
    </citation>
    <scope>IDENTIFICATION</scope>
</reference>
<sequence length="422" mass="46947">MVDIQNDPHFQVKFLAKDLKDCSLPEGYISIPSSATARNLNDLINSAAEQAIDDWKQVSFDFLIGGILFRGNLADFVVDNNIPQESVIEIECIFRQPPPEPDQDIPHEDWVSGVKVTTDRIFSITYGGELSAFSHDGKTLGTNDLVSQPLKCLDVFTLDGDCCVVVGCQDQTLTLSRVEQSGKKVNFVPLQNFRGHERSVECVAAKKDGTRIVSGGFDSLLKVWTTESNTRTEFSKSNTESGKRRKTDIATKTPMVTLQSHRDAIVDVEWHPLQPKQVVTASMDFNIIAWDLELAGFVTRLHAARAFTSISMNPENGLIISGSTDNKVRLWDLNSQEGSLVKETYHGHNGWVTDVHWSPKNTNQFVSGGLDQTVKMWDIRSPKAPLYDITGHRERVLTVDWSFQGLIASGSADSTLKTFKTQ</sequence>
<name>A0AC34QV80_9BILA</name>
<accession>A0AC34QV80</accession>
<evidence type="ECO:0000313" key="1">
    <source>
        <dbReference type="Proteomes" id="UP000887576"/>
    </source>
</evidence>
<dbReference type="Proteomes" id="UP000887576">
    <property type="component" value="Unplaced"/>
</dbReference>
<proteinExistence type="predicted"/>
<protein>
    <submittedName>
        <fullName evidence="2">NLE domain-containing protein</fullName>
    </submittedName>
</protein>
<evidence type="ECO:0000313" key="2">
    <source>
        <dbReference type="WBParaSite" id="JU765_v2.g19741.t1"/>
    </source>
</evidence>
<organism evidence="1 2">
    <name type="scientific">Panagrolaimus sp. JU765</name>
    <dbReference type="NCBI Taxonomy" id="591449"/>
    <lineage>
        <taxon>Eukaryota</taxon>
        <taxon>Metazoa</taxon>
        <taxon>Ecdysozoa</taxon>
        <taxon>Nematoda</taxon>
        <taxon>Chromadorea</taxon>
        <taxon>Rhabditida</taxon>
        <taxon>Tylenchina</taxon>
        <taxon>Panagrolaimomorpha</taxon>
        <taxon>Panagrolaimoidea</taxon>
        <taxon>Panagrolaimidae</taxon>
        <taxon>Panagrolaimus</taxon>
    </lineage>
</organism>